<name>A0A9D4H270_DREPO</name>
<reference evidence="1" key="2">
    <citation type="submission" date="2020-11" db="EMBL/GenBank/DDBJ databases">
        <authorList>
            <person name="McCartney M.A."/>
            <person name="Auch B."/>
            <person name="Kono T."/>
            <person name="Mallez S."/>
            <person name="Becker A."/>
            <person name="Gohl D.M."/>
            <person name="Silverstein K.A.T."/>
            <person name="Koren S."/>
            <person name="Bechman K.B."/>
            <person name="Herman A."/>
            <person name="Abrahante J.E."/>
            <person name="Garbe J."/>
        </authorList>
    </citation>
    <scope>NUCLEOTIDE SEQUENCE</scope>
    <source>
        <strain evidence="1">Duluth1</strain>
        <tissue evidence="1">Whole animal</tissue>
    </source>
</reference>
<reference evidence="1" key="1">
    <citation type="journal article" date="2019" name="bioRxiv">
        <title>The Genome of the Zebra Mussel, Dreissena polymorpha: A Resource for Invasive Species Research.</title>
        <authorList>
            <person name="McCartney M.A."/>
            <person name="Auch B."/>
            <person name="Kono T."/>
            <person name="Mallez S."/>
            <person name="Zhang Y."/>
            <person name="Obille A."/>
            <person name="Becker A."/>
            <person name="Abrahante J.E."/>
            <person name="Garbe J."/>
            <person name="Badalamenti J.P."/>
            <person name="Herman A."/>
            <person name="Mangelson H."/>
            <person name="Liachko I."/>
            <person name="Sullivan S."/>
            <person name="Sone E.D."/>
            <person name="Koren S."/>
            <person name="Silverstein K.A.T."/>
            <person name="Beckman K.B."/>
            <person name="Gohl D.M."/>
        </authorList>
    </citation>
    <scope>NUCLEOTIDE SEQUENCE</scope>
    <source>
        <strain evidence="1">Duluth1</strain>
        <tissue evidence="1">Whole animal</tissue>
    </source>
</reference>
<evidence type="ECO:0000313" key="2">
    <source>
        <dbReference type="Proteomes" id="UP000828390"/>
    </source>
</evidence>
<comment type="caution">
    <text evidence="1">The sequence shown here is derived from an EMBL/GenBank/DDBJ whole genome shotgun (WGS) entry which is preliminary data.</text>
</comment>
<keyword evidence="2" id="KW-1185">Reference proteome</keyword>
<dbReference type="AlphaFoldDB" id="A0A9D4H270"/>
<gene>
    <name evidence="1" type="ORF">DPMN_129145</name>
</gene>
<dbReference type="Proteomes" id="UP000828390">
    <property type="component" value="Unassembled WGS sequence"/>
</dbReference>
<accession>A0A9D4H270</accession>
<proteinExistence type="predicted"/>
<protein>
    <submittedName>
        <fullName evidence="1">Uncharacterized protein</fullName>
    </submittedName>
</protein>
<sequence length="96" mass="11196">MSSDHSGSSPVLGSPLMEQRRLWAVRQPFLHRHSWLYWFTGAEDNELSDWRLSRIAHATRRRKCCLHYSYDSPSYKVSASVLVTSLWLCVSLSFFC</sequence>
<dbReference type="EMBL" id="JAIWYP010000005">
    <property type="protein sequence ID" value="KAH3827215.1"/>
    <property type="molecule type" value="Genomic_DNA"/>
</dbReference>
<evidence type="ECO:0000313" key="1">
    <source>
        <dbReference type="EMBL" id="KAH3827215.1"/>
    </source>
</evidence>
<organism evidence="1 2">
    <name type="scientific">Dreissena polymorpha</name>
    <name type="common">Zebra mussel</name>
    <name type="synonym">Mytilus polymorpha</name>
    <dbReference type="NCBI Taxonomy" id="45954"/>
    <lineage>
        <taxon>Eukaryota</taxon>
        <taxon>Metazoa</taxon>
        <taxon>Spiralia</taxon>
        <taxon>Lophotrochozoa</taxon>
        <taxon>Mollusca</taxon>
        <taxon>Bivalvia</taxon>
        <taxon>Autobranchia</taxon>
        <taxon>Heteroconchia</taxon>
        <taxon>Euheterodonta</taxon>
        <taxon>Imparidentia</taxon>
        <taxon>Neoheterodontei</taxon>
        <taxon>Myida</taxon>
        <taxon>Dreissenoidea</taxon>
        <taxon>Dreissenidae</taxon>
        <taxon>Dreissena</taxon>
    </lineage>
</organism>